<organism evidence="1">
    <name type="scientific">viral metagenome</name>
    <dbReference type="NCBI Taxonomy" id="1070528"/>
    <lineage>
        <taxon>unclassified sequences</taxon>
        <taxon>metagenomes</taxon>
        <taxon>organismal metagenomes</taxon>
    </lineage>
</organism>
<protein>
    <submittedName>
        <fullName evidence="1">Uncharacterized protein</fullName>
    </submittedName>
</protein>
<dbReference type="EMBL" id="MT145143">
    <property type="protein sequence ID" value="QJI04045.1"/>
    <property type="molecule type" value="Genomic_DNA"/>
</dbReference>
<accession>A0A6M3Y1A6</accession>
<evidence type="ECO:0000313" key="1">
    <source>
        <dbReference type="EMBL" id="QJI04045.1"/>
    </source>
</evidence>
<gene>
    <name evidence="1" type="ORF">TM448B05969_0003</name>
</gene>
<sequence>MSGKKNKRIRKAIYGNVTILPAERTYTWETSLESTGLRRAYQEAKKLYKEHLWSPMVNK</sequence>
<name>A0A6M3Y1A6_9ZZZZ</name>
<proteinExistence type="predicted"/>
<dbReference type="AlphaFoldDB" id="A0A6M3Y1A6"/>
<reference evidence="1" key="1">
    <citation type="submission" date="2020-03" db="EMBL/GenBank/DDBJ databases">
        <title>The deep terrestrial virosphere.</title>
        <authorList>
            <person name="Holmfeldt K."/>
            <person name="Nilsson E."/>
            <person name="Simone D."/>
            <person name="Lopez-Fernandez M."/>
            <person name="Wu X."/>
            <person name="de Brujin I."/>
            <person name="Lundin D."/>
            <person name="Andersson A."/>
            <person name="Bertilsson S."/>
            <person name="Dopson M."/>
        </authorList>
    </citation>
    <scope>NUCLEOTIDE SEQUENCE</scope>
    <source>
        <strain evidence="1">TM448B05969</strain>
    </source>
</reference>